<keyword evidence="1" id="KW-0812">Transmembrane</keyword>
<keyword evidence="1" id="KW-1133">Transmembrane helix</keyword>
<evidence type="ECO:0000313" key="4">
    <source>
        <dbReference type="Proteomes" id="UP000184512"/>
    </source>
</evidence>
<protein>
    <recommendedName>
        <fullName evidence="2">YdbS-like PH domain-containing protein</fullName>
    </recommendedName>
</protein>
<organism evidence="3 4">
    <name type="scientific">Tessaracoccus bendigoensis DSM 12906</name>
    <dbReference type="NCBI Taxonomy" id="1123357"/>
    <lineage>
        <taxon>Bacteria</taxon>
        <taxon>Bacillati</taxon>
        <taxon>Actinomycetota</taxon>
        <taxon>Actinomycetes</taxon>
        <taxon>Propionibacteriales</taxon>
        <taxon>Propionibacteriaceae</taxon>
        <taxon>Tessaracoccus</taxon>
    </lineage>
</organism>
<dbReference type="EMBL" id="FQZG01000045">
    <property type="protein sequence ID" value="SHJ39623.1"/>
    <property type="molecule type" value="Genomic_DNA"/>
</dbReference>
<dbReference type="PANTHER" id="PTHR34473">
    <property type="entry name" value="UPF0699 TRANSMEMBRANE PROTEIN YDBS"/>
    <property type="match status" value="1"/>
</dbReference>
<feature type="transmembrane region" description="Helical" evidence="1">
    <location>
        <begin position="73"/>
        <end position="91"/>
    </location>
</feature>
<proteinExistence type="predicted"/>
<dbReference type="Pfam" id="PF03703">
    <property type="entry name" value="bPH_2"/>
    <property type="match status" value="1"/>
</dbReference>
<evidence type="ECO:0000256" key="1">
    <source>
        <dbReference type="SAM" id="Phobius"/>
    </source>
</evidence>
<feature type="transmembrane region" description="Helical" evidence="1">
    <location>
        <begin position="48"/>
        <end position="67"/>
    </location>
</feature>
<keyword evidence="4" id="KW-1185">Reference proteome</keyword>
<evidence type="ECO:0000259" key="2">
    <source>
        <dbReference type="Pfam" id="PF03703"/>
    </source>
</evidence>
<dbReference type="STRING" id="1123357.SAMN02745244_02412"/>
<accession>A0A1M6IYY2</accession>
<dbReference type="InterPro" id="IPR005182">
    <property type="entry name" value="YdbS-like_PH"/>
</dbReference>
<name>A0A1M6IYY2_9ACTN</name>
<feature type="domain" description="YdbS-like PH" evidence="2">
    <location>
        <begin position="97"/>
        <end position="175"/>
    </location>
</feature>
<evidence type="ECO:0000313" key="3">
    <source>
        <dbReference type="EMBL" id="SHJ39623.1"/>
    </source>
</evidence>
<dbReference type="Proteomes" id="UP000184512">
    <property type="component" value="Unassembled WGS sequence"/>
</dbReference>
<keyword evidence="1" id="KW-0472">Membrane</keyword>
<gene>
    <name evidence="3" type="ORF">SAMN02745244_02412</name>
</gene>
<reference evidence="3 4" key="1">
    <citation type="submission" date="2016-11" db="EMBL/GenBank/DDBJ databases">
        <authorList>
            <person name="Jaros S."/>
            <person name="Januszkiewicz K."/>
            <person name="Wedrychowicz H."/>
        </authorList>
    </citation>
    <scope>NUCLEOTIDE SEQUENCE [LARGE SCALE GENOMIC DNA]</scope>
    <source>
        <strain evidence="3 4">DSM 12906</strain>
    </source>
</reference>
<dbReference type="PANTHER" id="PTHR34473:SF3">
    <property type="entry name" value="TRANSMEMBRANE PROTEIN-RELATED"/>
    <property type="match status" value="1"/>
</dbReference>
<dbReference type="AlphaFoldDB" id="A0A1M6IYY2"/>
<sequence>MPHVDQRDFPPARRSATVPVDRAGHEDLFAPPGATWQRLSPNYLKMKLLLIPLTWGLISAALTVVSFLWAPRWVAWSVVALAFVWIGWRLWRAPRVYRRWGFAERDEDVYVTNGLWFRTLQCVPYGRMQLVEVTSGPIEQRFGLASVQMVTSSTAGTVSIPGLDATAAAALRDRLIARGEQQQAGI</sequence>